<evidence type="ECO:0000313" key="3">
    <source>
        <dbReference type="Proteomes" id="UP000324748"/>
    </source>
</evidence>
<sequence length="97" mass="10487">MVAKRRKSKEVDVADIKKCYSLFLDEKRSVSYLKDNKDGEFIGEDGNVGVYDSALSGLSAPSAVPSNQPQQPPVDQSHTEKSIPGIGLSGEVQMDTT</sequence>
<dbReference type="OrthoDB" id="10060499at2759"/>
<protein>
    <submittedName>
        <fullName evidence="2">RuvB-like protein 2</fullName>
    </submittedName>
</protein>
<keyword evidence="3" id="KW-1185">Reference proteome</keyword>
<evidence type="ECO:0000256" key="1">
    <source>
        <dbReference type="SAM" id="MobiDB-lite"/>
    </source>
</evidence>
<feature type="region of interest" description="Disordered" evidence="1">
    <location>
        <begin position="57"/>
        <end position="97"/>
    </location>
</feature>
<proteinExistence type="predicted"/>
<reference evidence="2 3" key="1">
    <citation type="submission" date="2019-05" db="EMBL/GenBank/DDBJ databases">
        <title>Emergence of the Ug99 lineage of the wheat stem rust pathogen through somatic hybridization.</title>
        <authorList>
            <person name="Li F."/>
            <person name="Upadhyaya N.M."/>
            <person name="Sperschneider J."/>
            <person name="Matny O."/>
            <person name="Nguyen-Phuc H."/>
            <person name="Mago R."/>
            <person name="Raley C."/>
            <person name="Miller M.E."/>
            <person name="Silverstein K.A.T."/>
            <person name="Henningsen E."/>
            <person name="Hirsch C.D."/>
            <person name="Visser B."/>
            <person name="Pretorius Z.A."/>
            <person name="Steffenson B.J."/>
            <person name="Schwessinger B."/>
            <person name="Dodds P.N."/>
            <person name="Figueroa M."/>
        </authorList>
    </citation>
    <scope>NUCLEOTIDE SEQUENCE [LARGE SCALE GENOMIC DNA]</scope>
    <source>
        <strain evidence="2">21-0</strain>
    </source>
</reference>
<dbReference type="AlphaFoldDB" id="A0A5B0QNY4"/>
<gene>
    <name evidence="2" type="primary">RVB2_2</name>
    <name evidence="2" type="ORF">PGT21_025663</name>
</gene>
<organism evidence="2 3">
    <name type="scientific">Puccinia graminis f. sp. tritici</name>
    <dbReference type="NCBI Taxonomy" id="56615"/>
    <lineage>
        <taxon>Eukaryota</taxon>
        <taxon>Fungi</taxon>
        <taxon>Dikarya</taxon>
        <taxon>Basidiomycota</taxon>
        <taxon>Pucciniomycotina</taxon>
        <taxon>Pucciniomycetes</taxon>
        <taxon>Pucciniales</taxon>
        <taxon>Pucciniaceae</taxon>
        <taxon>Puccinia</taxon>
    </lineage>
</organism>
<feature type="compositionally biased region" description="Polar residues" evidence="1">
    <location>
        <begin position="64"/>
        <end position="76"/>
    </location>
</feature>
<dbReference type="EMBL" id="VSWC01000014">
    <property type="protein sequence ID" value="KAA1114860.1"/>
    <property type="molecule type" value="Genomic_DNA"/>
</dbReference>
<accession>A0A5B0QNY4</accession>
<evidence type="ECO:0000313" key="2">
    <source>
        <dbReference type="EMBL" id="KAA1114860.1"/>
    </source>
</evidence>
<dbReference type="Proteomes" id="UP000324748">
    <property type="component" value="Unassembled WGS sequence"/>
</dbReference>
<comment type="caution">
    <text evidence="2">The sequence shown here is derived from an EMBL/GenBank/DDBJ whole genome shotgun (WGS) entry which is preliminary data.</text>
</comment>
<name>A0A5B0QNY4_PUCGR</name>
<dbReference type="Gene3D" id="1.10.8.60">
    <property type="match status" value="1"/>
</dbReference>